<feature type="domain" description="Poly(A) polymerase central" evidence="14">
    <location>
        <begin position="370"/>
        <end position="502"/>
    </location>
</feature>
<dbReference type="GO" id="GO:1990817">
    <property type="term" value="F:poly(A) RNA polymerase activity"/>
    <property type="evidence" value="ECO:0007669"/>
    <property type="project" value="UniProtKB-EC"/>
</dbReference>
<evidence type="ECO:0000256" key="8">
    <source>
        <dbReference type="ARBA" id="ARBA00022723"/>
    </source>
</evidence>
<dbReference type="Proteomes" id="UP000652761">
    <property type="component" value="Unassembled WGS sequence"/>
</dbReference>
<dbReference type="OrthoDB" id="412748at2759"/>
<dbReference type="InterPro" id="IPR048840">
    <property type="entry name" value="PolA_pol_NTPase"/>
</dbReference>
<dbReference type="InterPro" id="IPR007012">
    <property type="entry name" value="PolA_pol_cen_dom"/>
</dbReference>
<keyword evidence="6" id="KW-0507">mRNA processing</keyword>
<dbReference type="InterPro" id="IPR011068">
    <property type="entry name" value="NuclTrfase_I-like_C"/>
</dbReference>
<dbReference type="CDD" id="cd05402">
    <property type="entry name" value="NT_PAP_TUTase"/>
    <property type="match status" value="1"/>
</dbReference>
<name>A0A843V3F9_COLES</name>
<keyword evidence="13" id="KW-1133">Transmembrane helix</keyword>
<dbReference type="PANTHER" id="PTHR10682:SF33">
    <property type="entry name" value="NUCLEAR POLY(A) POLYMERASE 3"/>
    <property type="match status" value="1"/>
</dbReference>
<comment type="similarity">
    <text evidence="4">Belongs to the poly(A) polymerase family.</text>
</comment>
<evidence type="ECO:0000256" key="4">
    <source>
        <dbReference type="ARBA" id="ARBA00010912"/>
    </source>
</evidence>
<evidence type="ECO:0000256" key="1">
    <source>
        <dbReference type="ARBA" id="ARBA00001936"/>
    </source>
</evidence>
<keyword evidence="12" id="KW-0539">Nucleus</keyword>
<evidence type="ECO:0000256" key="7">
    <source>
        <dbReference type="ARBA" id="ARBA00022679"/>
    </source>
</evidence>
<reference evidence="16" key="1">
    <citation type="submission" date="2017-07" db="EMBL/GenBank/DDBJ databases">
        <title>Taro Niue Genome Assembly and Annotation.</title>
        <authorList>
            <person name="Atibalentja N."/>
            <person name="Keating K."/>
            <person name="Fields C.J."/>
        </authorList>
    </citation>
    <scope>NUCLEOTIDE SEQUENCE</scope>
    <source>
        <strain evidence="16">Niue_2</strain>
        <tissue evidence="16">Leaf</tissue>
    </source>
</reference>
<gene>
    <name evidence="16" type="ORF">Taro_025478</name>
</gene>
<comment type="cofactor">
    <cofactor evidence="1">
        <name>Mn(2+)</name>
        <dbReference type="ChEBI" id="CHEBI:29035"/>
    </cofactor>
</comment>
<evidence type="ECO:0000256" key="2">
    <source>
        <dbReference type="ARBA" id="ARBA00001946"/>
    </source>
</evidence>
<dbReference type="AlphaFoldDB" id="A0A843V3F9"/>
<dbReference type="EC" id="2.7.7.19" evidence="5"/>
<keyword evidence="10" id="KW-0067">ATP-binding</keyword>
<feature type="transmembrane region" description="Helical" evidence="13">
    <location>
        <begin position="413"/>
        <end position="431"/>
    </location>
</feature>
<evidence type="ECO:0000256" key="3">
    <source>
        <dbReference type="ARBA" id="ARBA00004123"/>
    </source>
</evidence>
<dbReference type="PANTHER" id="PTHR10682">
    <property type="entry name" value="POLY A POLYMERASE"/>
    <property type="match status" value="1"/>
</dbReference>
<dbReference type="GO" id="GO:0003723">
    <property type="term" value="F:RNA binding"/>
    <property type="evidence" value="ECO:0007669"/>
    <property type="project" value="InterPro"/>
</dbReference>
<dbReference type="GO" id="GO:0006397">
    <property type="term" value="P:mRNA processing"/>
    <property type="evidence" value="ECO:0007669"/>
    <property type="project" value="UniProtKB-KW"/>
</dbReference>
<keyword evidence="13" id="KW-0472">Membrane</keyword>
<keyword evidence="8" id="KW-0479">Metal-binding</keyword>
<comment type="cofactor">
    <cofactor evidence="2">
        <name>Mg(2+)</name>
        <dbReference type="ChEBI" id="CHEBI:18420"/>
    </cofactor>
</comment>
<comment type="caution">
    <text evidence="16">The sequence shown here is derived from an EMBL/GenBank/DDBJ whole genome shotgun (WGS) entry which is preliminary data.</text>
</comment>
<dbReference type="Gene3D" id="1.10.1410.10">
    <property type="match status" value="1"/>
</dbReference>
<sequence length="756" mass="83612">ATPATRPLTFFFFLLLVLFFFSNVAVASLSLSSLPLSLSLSLDLGRLLPRSEDQDRRLARPPCMAHAVPAAQRRIVLVAPRPPPPPHHLIVAATAPHAAHRLPPPPSQLFPLPLPLPPPPPAGYLVRQGTILVAAANPAVVVSSGAAGGVAAAHLPRPALPVASVPIPPRPPLPGMGRVLLANVGEMRNHTLAQFMSAEGLVPSQEEELKRVAVIVQLKKIVMMWIKKVALLRQLPSELIECASATILPYGSYGLGVHGSESDIDILCVGPYYATLEEDFFVILHDLLQNRPEVCEVQCVKSAKVPLMRFKFNGISVDFPYSQLNAFTVPDNVDLSDPYLLKIDETSWRSLSGVRANICILNLVPNLKDFQATLRCLKLWAKRRGIYSHLLGFFGGIHLAVLVAYVCRRFPNASVSALISIFFDIFLHWPWPKPVVLHDQAAHMLRLDGRSLMPIMMPCSPYEWCNSNITRSTYSKIMSEFLRGYSLMKDPKPDFDWCTLFEPYPYSKKYKFFLRILLVAPDLEEVQGYCDPNPTEYVDHDTTEPNAIFYWGLSLTDRNLIDVENLKHEFMRSVDKDNYGGSDGSCCKLELSVVDASQLPKNMLSDTDPLKGPKACWKILGYNLEGKPVYARMLPRYGYSVADGGYPTAVGFKVPSPVPAFGYQQDPRAASGYLIACSAKGPSFRARSAQLVPKTPSKRTTLPCIRHLAASHAFEHQVPSSGLDYRVAGLAHRVGYLLGTFLSGEPKRPFIPLRQL</sequence>
<dbReference type="Gene3D" id="3.30.460.10">
    <property type="entry name" value="Beta Polymerase, domain 2"/>
    <property type="match status" value="1"/>
</dbReference>
<evidence type="ECO:0000259" key="14">
    <source>
        <dbReference type="Pfam" id="PF04928"/>
    </source>
</evidence>
<protein>
    <recommendedName>
        <fullName evidence="5">polynucleotide adenylyltransferase</fullName>
        <ecNumber evidence="5">2.7.7.19</ecNumber>
    </recommendedName>
</protein>
<dbReference type="GO" id="GO:0046872">
    <property type="term" value="F:metal ion binding"/>
    <property type="evidence" value="ECO:0007669"/>
    <property type="project" value="UniProtKB-KW"/>
</dbReference>
<dbReference type="Pfam" id="PF04928">
    <property type="entry name" value="PAP_central"/>
    <property type="match status" value="1"/>
</dbReference>
<keyword evidence="11" id="KW-0460">Magnesium</keyword>
<evidence type="ECO:0000256" key="6">
    <source>
        <dbReference type="ARBA" id="ARBA00022664"/>
    </source>
</evidence>
<evidence type="ECO:0000259" key="15">
    <source>
        <dbReference type="Pfam" id="PF20750"/>
    </source>
</evidence>
<dbReference type="GO" id="GO:0031123">
    <property type="term" value="P:RNA 3'-end processing"/>
    <property type="evidence" value="ECO:0007669"/>
    <property type="project" value="InterPro"/>
</dbReference>
<keyword evidence="13" id="KW-0812">Transmembrane</keyword>
<dbReference type="GO" id="GO:0005524">
    <property type="term" value="F:ATP binding"/>
    <property type="evidence" value="ECO:0007669"/>
    <property type="project" value="UniProtKB-KW"/>
</dbReference>
<dbReference type="FunFam" id="3.30.460.10:FF:000002">
    <property type="entry name" value="Poly(A) polymerase alpha, putative"/>
    <property type="match status" value="1"/>
</dbReference>
<evidence type="ECO:0000313" key="16">
    <source>
        <dbReference type="EMBL" id="MQL92852.1"/>
    </source>
</evidence>
<evidence type="ECO:0000256" key="13">
    <source>
        <dbReference type="SAM" id="Phobius"/>
    </source>
</evidence>
<evidence type="ECO:0000256" key="11">
    <source>
        <dbReference type="ARBA" id="ARBA00022842"/>
    </source>
</evidence>
<evidence type="ECO:0000256" key="10">
    <source>
        <dbReference type="ARBA" id="ARBA00022840"/>
    </source>
</evidence>
<dbReference type="Pfam" id="PF20750">
    <property type="entry name" value="PAP_NTPase"/>
    <property type="match status" value="1"/>
</dbReference>
<dbReference type="GO" id="GO:0005634">
    <property type="term" value="C:nucleus"/>
    <property type="evidence" value="ECO:0007669"/>
    <property type="project" value="UniProtKB-SubCell"/>
</dbReference>
<keyword evidence="17" id="KW-1185">Reference proteome</keyword>
<evidence type="ECO:0000256" key="5">
    <source>
        <dbReference type="ARBA" id="ARBA00012388"/>
    </source>
</evidence>
<feature type="non-terminal residue" evidence="16">
    <location>
        <position position="756"/>
    </location>
</feature>
<feature type="transmembrane region" description="Helical" evidence="13">
    <location>
        <begin position="386"/>
        <end position="406"/>
    </location>
</feature>
<dbReference type="SUPFAM" id="SSF81631">
    <property type="entry name" value="PAP/OAS1 substrate-binding domain"/>
    <property type="match status" value="1"/>
</dbReference>
<evidence type="ECO:0000256" key="12">
    <source>
        <dbReference type="ARBA" id="ARBA00023242"/>
    </source>
</evidence>
<dbReference type="SUPFAM" id="SSF81301">
    <property type="entry name" value="Nucleotidyltransferase"/>
    <property type="match status" value="1"/>
</dbReference>
<dbReference type="InterPro" id="IPR043519">
    <property type="entry name" value="NT_sf"/>
</dbReference>
<dbReference type="EMBL" id="NMUH01001493">
    <property type="protein sequence ID" value="MQL92852.1"/>
    <property type="molecule type" value="Genomic_DNA"/>
</dbReference>
<dbReference type="SUPFAM" id="SSF55003">
    <property type="entry name" value="PAP/Archaeal CCA-adding enzyme, C-terminal domain"/>
    <property type="match status" value="1"/>
</dbReference>
<organism evidence="16 17">
    <name type="scientific">Colocasia esculenta</name>
    <name type="common">Wild taro</name>
    <name type="synonym">Arum esculentum</name>
    <dbReference type="NCBI Taxonomy" id="4460"/>
    <lineage>
        <taxon>Eukaryota</taxon>
        <taxon>Viridiplantae</taxon>
        <taxon>Streptophyta</taxon>
        <taxon>Embryophyta</taxon>
        <taxon>Tracheophyta</taxon>
        <taxon>Spermatophyta</taxon>
        <taxon>Magnoliopsida</taxon>
        <taxon>Liliopsida</taxon>
        <taxon>Araceae</taxon>
        <taxon>Aroideae</taxon>
        <taxon>Colocasieae</taxon>
        <taxon>Colocasia</taxon>
    </lineage>
</organism>
<evidence type="ECO:0000256" key="9">
    <source>
        <dbReference type="ARBA" id="ARBA00022741"/>
    </source>
</evidence>
<comment type="subcellular location">
    <subcellularLocation>
        <location evidence="3">Nucleus</location>
    </subcellularLocation>
</comment>
<feature type="non-terminal residue" evidence="16">
    <location>
        <position position="1"/>
    </location>
</feature>
<keyword evidence="7" id="KW-0808">Transferase</keyword>
<accession>A0A843V3F9</accession>
<feature type="domain" description="Poly(A) polymerase nucleotidyltransferase" evidence="15">
    <location>
        <begin position="189"/>
        <end position="364"/>
    </location>
</feature>
<proteinExistence type="inferred from homology"/>
<keyword evidence="9" id="KW-0547">Nucleotide-binding</keyword>
<evidence type="ECO:0000313" key="17">
    <source>
        <dbReference type="Proteomes" id="UP000652761"/>
    </source>
</evidence>